<feature type="domain" description="SHSP" evidence="4">
    <location>
        <begin position="38"/>
        <end position="150"/>
    </location>
</feature>
<sequence>MSLIRAVYDPFNDFDRYFDDAFLSRFTGGNANFNREVTARQPFRPKLDIKDGTDNTVAATFELPGLKKEDVNIQLHNNLLTVSGQTNASVEREEGGYAVRERSFGSFERSLRVPEGVKDEDIKANMQDGLLTITFPKVSAEQAPKRITVA</sequence>
<dbReference type="PANTHER" id="PTHR11527">
    <property type="entry name" value="HEAT-SHOCK PROTEIN 20 FAMILY MEMBER"/>
    <property type="match status" value="1"/>
</dbReference>
<organism evidence="5 6">
    <name type="scientific">Coniophora puteana (strain RWD-64-598)</name>
    <name type="common">Brown rot fungus</name>
    <dbReference type="NCBI Taxonomy" id="741705"/>
    <lineage>
        <taxon>Eukaryota</taxon>
        <taxon>Fungi</taxon>
        <taxon>Dikarya</taxon>
        <taxon>Basidiomycota</taxon>
        <taxon>Agaricomycotina</taxon>
        <taxon>Agaricomycetes</taxon>
        <taxon>Agaricomycetidae</taxon>
        <taxon>Boletales</taxon>
        <taxon>Coniophorineae</taxon>
        <taxon>Coniophoraceae</taxon>
        <taxon>Coniophora</taxon>
    </lineage>
</organism>
<dbReference type="Proteomes" id="UP000053558">
    <property type="component" value="Unassembled WGS sequence"/>
</dbReference>
<evidence type="ECO:0000259" key="4">
    <source>
        <dbReference type="PROSITE" id="PS01031"/>
    </source>
</evidence>
<dbReference type="OMA" id="YDPFSIE"/>
<dbReference type="AlphaFoldDB" id="A0A5M3MCN9"/>
<evidence type="ECO:0000313" key="6">
    <source>
        <dbReference type="Proteomes" id="UP000053558"/>
    </source>
</evidence>
<dbReference type="Gene3D" id="2.60.40.790">
    <property type="match status" value="1"/>
</dbReference>
<dbReference type="InterPro" id="IPR008978">
    <property type="entry name" value="HSP20-like_chaperone"/>
</dbReference>
<comment type="caution">
    <text evidence="5">The sequence shown here is derived from an EMBL/GenBank/DDBJ whole genome shotgun (WGS) entry which is preliminary data.</text>
</comment>
<dbReference type="Pfam" id="PF00011">
    <property type="entry name" value="HSP20"/>
    <property type="match status" value="1"/>
</dbReference>
<dbReference type="EMBL" id="JH711586">
    <property type="protein sequence ID" value="EIW76405.1"/>
    <property type="molecule type" value="Genomic_DNA"/>
</dbReference>
<evidence type="ECO:0000256" key="1">
    <source>
        <dbReference type="ARBA" id="ARBA00023016"/>
    </source>
</evidence>
<gene>
    <name evidence="5" type="ORF">CONPUDRAFT_139755</name>
</gene>
<dbReference type="InterPro" id="IPR031107">
    <property type="entry name" value="Small_HSP"/>
</dbReference>
<protein>
    <submittedName>
        <fullName evidence="5">Small heat shock protein</fullName>
    </submittedName>
</protein>
<keyword evidence="6" id="KW-1185">Reference proteome</keyword>
<accession>A0A5M3MCN9</accession>
<comment type="similarity">
    <text evidence="2 3">Belongs to the small heat shock protein (HSP20) family.</text>
</comment>
<proteinExistence type="inferred from homology"/>
<dbReference type="RefSeq" id="XP_007773636.1">
    <property type="nucleotide sequence ID" value="XM_007775446.1"/>
</dbReference>
<dbReference type="GeneID" id="19201395"/>
<dbReference type="CDD" id="cd06464">
    <property type="entry name" value="ACD_sHsps-like"/>
    <property type="match status" value="1"/>
</dbReference>
<dbReference type="SUPFAM" id="SSF49764">
    <property type="entry name" value="HSP20-like chaperones"/>
    <property type="match status" value="1"/>
</dbReference>
<dbReference type="OrthoDB" id="1431247at2759"/>
<dbReference type="PROSITE" id="PS01031">
    <property type="entry name" value="SHSP"/>
    <property type="match status" value="1"/>
</dbReference>
<evidence type="ECO:0000313" key="5">
    <source>
        <dbReference type="EMBL" id="EIW76405.1"/>
    </source>
</evidence>
<evidence type="ECO:0000256" key="2">
    <source>
        <dbReference type="PROSITE-ProRule" id="PRU00285"/>
    </source>
</evidence>
<keyword evidence="1 5" id="KW-0346">Stress response</keyword>
<name>A0A5M3MCN9_CONPW</name>
<evidence type="ECO:0000256" key="3">
    <source>
        <dbReference type="RuleBase" id="RU003616"/>
    </source>
</evidence>
<reference evidence="6" key="1">
    <citation type="journal article" date="2012" name="Science">
        <title>The Paleozoic origin of enzymatic lignin decomposition reconstructed from 31 fungal genomes.</title>
        <authorList>
            <person name="Floudas D."/>
            <person name="Binder M."/>
            <person name="Riley R."/>
            <person name="Barry K."/>
            <person name="Blanchette R.A."/>
            <person name="Henrissat B."/>
            <person name="Martinez A.T."/>
            <person name="Otillar R."/>
            <person name="Spatafora J.W."/>
            <person name="Yadav J.S."/>
            <person name="Aerts A."/>
            <person name="Benoit I."/>
            <person name="Boyd A."/>
            <person name="Carlson A."/>
            <person name="Copeland A."/>
            <person name="Coutinho P.M."/>
            <person name="de Vries R.P."/>
            <person name="Ferreira P."/>
            <person name="Findley K."/>
            <person name="Foster B."/>
            <person name="Gaskell J."/>
            <person name="Glotzer D."/>
            <person name="Gorecki P."/>
            <person name="Heitman J."/>
            <person name="Hesse C."/>
            <person name="Hori C."/>
            <person name="Igarashi K."/>
            <person name="Jurgens J.A."/>
            <person name="Kallen N."/>
            <person name="Kersten P."/>
            <person name="Kohler A."/>
            <person name="Kuees U."/>
            <person name="Kumar T.K.A."/>
            <person name="Kuo A."/>
            <person name="LaButti K."/>
            <person name="Larrondo L.F."/>
            <person name="Lindquist E."/>
            <person name="Ling A."/>
            <person name="Lombard V."/>
            <person name="Lucas S."/>
            <person name="Lundell T."/>
            <person name="Martin R."/>
            <person name="McLaughlin D.J."/>
            <person name="Morgenstern I."/>
            <person name="Morin E."/>
            <person name="Murat C."/>
            <person name="Nagy L.G."/>
            <person name="Nolan M."/>
            <person name="Ohm R.A."/>
            <person name="Patyshakuliyeva A."/>
            <person name="Rokas A."/>
            <person name="Ruiz-Duenas F.J."/>
            <person name="Sabat G."/>
            <person name="Salamov A."/>
            <person name="Samejima M."/>
            <person name="Schmutz J."/>
            <person name="Slot J.C."/>
            <person name="St John F."/>
            <person name="Stenlid J."/>
            <person name="Sun H."/>
            <person name="Sun S."/>
            <person name="Syed K."/>
            <person name="Tsang A."/>
            <person name="Wiebenga A."/>
            <person name="Young D."/>
            <person name="Pisabarro A."/>
            <person name="Eastwood D.C."/>
            <person name="Martin F."/>
            <person name="Cullen D."/>
            <person name="Grigoriev I.V."/>
            <person name="Hibbett D.S."/>
        </authorList>
    </citation>
    <scope>NUCLEOTIDE SEQUENCE [LARGE SCALE GENOMIC DNA]</scope>
    <source>
        <strain evidence="6">RWD-64-598 SS2</strain>
    </source>
</reference>
<dbReference type="KEGG" id="cput:CONPUDRAFT_139755"/>
<dbReference type="InterPro" id="IPR002068">
    <property type="entry name" value="A-crystallin/Hsp20_dom"/>
</dbReference>